<gene>
    <name evidence="1" type="ORF">GDO54_009527</name>
</gene>
<name>A0AAV3B3J2_PYXAD</name>
<reference evidence="1" key="1">
    <citation type="thesis" date="2020" institute="ProQuest LLC" country="789 East Eisenhower Parkway, Ann Arbor, MI, USA">
        <title>Comparative Genomics and Chromosome Evolution.</title>
        <authorList>
            <person name="Mudd A.B."/>
        </authorList>
    </citation>
    <scope>NUCLEOTIDE SEQUENCE</scope>
    <source>
        <strain evidence="1">1538</strain>
        <tissue evidence="1">Blood</tissue>
    </source>
</reference>
<keyword evidence="2" id="KW-1185">Reference proteome</keyword>
<accession>A0AAV3B3J2</accession>
<evidence type="ECO:0000313" key="2">
    <source>
        <dbReference type="Proteomes" id="UP001181693"/>
    </source>
</evidence>
<dbReference type="Proteomes" id="UP001181693">
    <property type="component" value="Unassembled WGS sequence"/>
</dbReference>
<evidence type="ECO:0000313" key="1">
    <source>
        <dbReference type="EMBL" id="DBA29288.1"/>
    </source>
</evidence>
<organism evidence="1 2">
    <name type="scientific">Pyxicephalus adspersus</name>
    <name type="common">African bullfrog</name>
    <dbReference type="NCBI Taxonomy" id="30357"/>
    <lineage>
        <taxon>Eukaryota</taxon>
        <taxon>Metazoa</taxon>
        <taxon>Chordata</taxon>
        <taxon>Craniata</taxon>
        <taxon>Vertebrata</taxon>
        <taxon>Euteleostomi</taxon>
        <taxon>Amphibia</taxon>
        <taxon>Batrachia</taxon>
        <taxon>Anura</taxon>
        <taxon>Neobatrachia</taxon>
        <taxon>Ranoidea</taxon>
        <taxon>Pyxicephalidae</taxon>
        <taxon>Pyxicephalinae</taxon>
        <taxon>Pyxicephalus</taxon>
    </lineage>
</organism>
<protein>
    <submittedName>
        <fullName evidence="1">Uncharacterized protein</fullName>
    </submittedName>
</protein>
<proteinExistence type="predicted"/>
<comment type="caution">
    <text evidence="1">The sequence shown here is derived from an EMBL/GenBank/DDBJ whole genome shotgun (WGS) entry which is preliminary data.</text>
</comment>
<dbReference type="EMBL" id="DYDO01000003">
    <property type="protein sequence ID" value="DBA29288.1"/>
    <property type="molecule type" value="Genomic_DNA"/>
</dbReference>
<sequence>MYMGKKKLPFNVKTLEKMMTESQKESLKSVLLEKNFRKCDLEHAKSRTTANIEECIMRVKDPFMKKLLKLHEQRYKKK</sequence>
<dbReference type="AlphaFoldDB" id="A0AAV3B3J2"/>